<accession>A0A7W6MB22</accession>
<sequence length="38" mass="4029">MDDTTEKTLAEEAAQNLGMEIDDVQSVMNVNRAGFAGG</sequence>
<dbReference type="Proteomes" id="UP000565745">
    <property type="component" value="Unassembled WGS sequence"/>
</dbReference>
<reference evidence="1 2" key="1">
    <citation type="submission" date="2020-08" db="EMBL/GenBank/DDBJ databases">
        <title>Genomic Encyclopedia of Type Strains, Phase IV (KMG-IV): sequencing the most valuable type-strain genomes for metagenomic binning, comparative biology and taxonomic classification.</title>
        <authorList>
            <person name="Goeker M."/>
        </authorList>
    </citation>
    <scope>NUCLEOTIDE SEQUENCE [LARGE SCALE GENOMIC DNA]</scope>
    <source>
        <strain evidence="1 2">DSM 101015</strain>
    </source>
</reference>
<proteinExistence type="predicted"/>
<dbReference type="EMBL" id="JACIFU010000005">
    <property type="protein sequence ID" value="MBB4175576.1"/>
    <property type="molecule type" value="Genomic_DNA"/>
</dbReference>
<keyword evidence="2" id="KW-1185">Reference proteome</keyword>
<comment type="caution">
    <text evidence="1">The sequence shown here is derived from an EMBL/GenBank/DDBJ whole genome shotgun (WGS) entry which is preliminary data.</text>
</comment>
<protein>
    <submittedName>
        <fullName evidence="1">Uncharacterized protein</fullName>
    </submittedName>
</protein>
<organism evidence="1 2">
    <name type="scientific">Sulfitobacter noctilucicola</name>
    <dbReference type="NCBI Taxonomy" id="1342301"/>
    <lineage>
        <taxon>Bacteria</taxon>
        <taxon>Pseudomonadati</taxon>
        <taxon>Pseudomonadota</taxon>
        <taxon>Alphaproteobacteria</taxon>
        <taxon>Rhodobacterales</taxon>
        <taxon>Roseobacteraceae</taxon>
        <taxon>Sulfitobacter</taxon>
    </lineage>
</organism>
<gene>
    <name evidence="1" type="ORF">GGR93_003379</name>
</gene>
<dbReference type="AlphaFoldDB" id="A0A7W6MB22"/>
<evidence type="ECO:0000313" key="1">
    <source>
        <dbReference type="EMBL" id="MBB4175576.1"/>
    </source>
</evidence>
<name>A0A7W6MB22_9RHOB</name>
<evidence type="ECO:0000313" key="2">
    <source>
        <dbReference type="Proteomes" id="UP000565745"/>
    </source>
</evidence>